<protein>
    <recommendedName>
        <fullName evidence="8">Dermatopontin</fullName>
    </recommendedName>
</protein>
<keyword evidence="3" id="KW-0964">Secreted</keyword>
<dbReference type="GO" id="GO:0030199">
    <property type="term" value="P:collagen fibril organization"/>
    <property type="evidence" value="ECO:0007669"/>
    <property type="project" value="TreeGrafter"/>
</dbReference>
<dbReference type="GO" id="GO:0031012">
    <property type="term" value="C:extracellular matrix"/>
    <property type="evidence" value="ECO:0007669"/>
    <property type="project" value="TreeGrafter"/>
</dbReference>
<evidence type="ECO:0000256" key="4">
    <source>
        <dbReference type="ARBA" id="ARBA00023157"/>
    </source>
</evidence>
<comment type="subcellular location">
    <subcellularLocation>
        <location evidence="1">Secreted</location>
    </subcellularLocation>
</comment>
<reference evidence="6" key="1">
    <citation type="journal article" date="2019" name="bioRxiv">
        <title>The Genome of the Zebra Mussel, Dreissena polymorpha: A Resource for Invasive Species Research.</title>
        <authorList>
            <person name="McCartney M.A."/>
            <person name="Auch B."/>
            <person name="Kono T."/>
            <person name="Mallez S."/>
            <person name="Zhang Y."/>
            <person name="Obille A."/>
            <person name="Becker A."/>
            <person name="Abrahante J.E."/>
            <person name="Garbe J."/>
            <person name="Badalamenti J.P."/>
            <person name="Herman A."/>
            <person name="Mangelson H."/>
            <person name="Liachko I."/>
            <person name="Sullivan S."/>
            <person name="Sone E.D."/>
            <person name="Koren S."/>
            <person name="Silverstein K.A.T."/>
            <person name="Beckman K.B."/>
            <person name="Gohl D.M."/>
        </authorList>
    </citation>
    <scope>NUCLEOTIDE SEQUENCE</scope>
    <source>
        <strain evidence="6">Duluth1</strain>
        <tissue evidence="6">Whole animal</tissue>
    </source>
</reference>
<evidence type="ECO:0000256" key="5">
    <source>
        <dbReference type="SAM" id="SignalP"/>
    </source>
</evidence>
<evidence type="ECO:0000313" key="7">
    <source>
        <dbReference type="Proteomes" id="UP000828390"/>
    </source>
</evidence>
<proteinExistence type="inferred from homology"/>
<keyword evidence="5" id="KW-0732">Signal</keyword>
<dbReference type="Proteomes" id="UP000828390">
    <property type="component" value="Unassembled WGS sequence"/>
</dbReference>
<dbReference type="GO" id="GO:0005615">
    <property type="term" value="C:extracellular space"/>
    <property type="evidence" value="ECO:0007669"/>
    <property type="project" value="TreeGrafter"/>
</dbReference>
<dbReference type="OrthoDB" id="5975249at2759"/>
<keyword evidence="4" id="KW-1015">Disulfide bond</keyword>
<organism evidence="6 7">
    <name type="scientific">Dreissena polymorpha</name>
    <name type="common">Zebra mussel</name>
    <name type="synonym">Mytilus polymorpha</name>
    <dbReference type="NCBI Taxonomy" id="45954"/>
    <lineage>
        <taxon>Eukaryota</taxon>
        <taxon>Metazoa</taxon>
        <taxon>Spiralia</taxon>
        <taxon>Lophotrochozoa</taxon>
        <taxon>Mollusca</taxon>
        <taxon>Bivalvia</taxon>
        <taxon>Autobranchia</taxon>
        <taxon>Heteroconchia</taxon>
        <taxon>Euheterodonta</taxon>
        <taxon>Imparidentia</taxon>
        <taxon>Neoheterodontei</taxon>
        <taxon>Myida</taxon>
        <taxon>Dreissenoidea</taxon>
        <taxon>Dreissenidae</taxon>
        <taxon>Dreissena</taxon>
    </lineage>
</organism>
<evidence type="ECO:0000256" key="1">
    <source>
        <dbReference type="ARBA" id="ARBA00004613"/>
    </source>
</evidence>
<dbReference type="EMBL" id="JAIWYP010000015">
    <property type="protein sequence ID" value="KAH3699265.1"/>
    <property type="molecule type" value="Genomic_DNA"/>
</dbReference>
<reference evidence="6" key="2">
    <citation type="submission" date="2020-11" db="EMBL/GenBank/DDBJ databases">
        <authorList>
            <person name="McCartney M.A."/>
            <person name="Auch B."/>
            <person name="Kono T."/>
            <person name="Mallez S."/>
            <person name="Becker A."/>
            <person name="Gohl D.M."/>
            <person name="Silverstein K.A.T."/>
            <person name="Koren S."/>
            <person name="Bechman K.B."/>
            <person name="Herman A."/>
            <person name="Abrahante J.E."/>
            <person name="Garbe J."/>
        </authorList>
    </citation>
    <scope>NUCLEOTIDE SEQUENCE</scope>
    <source>
        <strain evidence="6">Duluth1</strain>
        <tissue evidence="6">Whole animal</tissue>
    </source>
</reference>
<accession>A0A9D3YH99</accession>
<dbReference type="Pfam" id="PF14704">
    <property type="entry name" value="DERM"/>
    <property type="match status" value="1"/>
</dbReference>
<sequence length="183" mass="21274">MHLLTGLVICTFVVQRSSCYLDLEDWDNNFDEKLDFKCPFRNQFISTVVSVHHNGAEDRRFKLNCRNIISGGRGDQDASCEDSGYVNDWDGVVNFQCPGDGYINGMQSVHDNWTEDRRWSFYCCSMPGYSPFHCKQTGWTNDFDRIQNYRVPDGFIMTGVYSEHDNGPEDRRFKYRICRAGVK</sequence>
<evidence type="ECO:0008006" key="8">
    <source>
        <dbReference type="Google" id="ProtNLM"/>
    </source>
</evidence>
<dbReference type="PANTHER" id="PTHR15040:SF3">
    <property type="entry name" value="SI:DKEY-14D8.6-RELATED"/>
    <property type="match status" value="1"/>
</dbReference>
<dbReference type="InterPro" id="IPR026645">
    <property type="entry name" value="Dermatopontin"/>
</dbReference>
<keyword evidence="7" id="KW-1185">Reference proteome</keyword>
<feature type="chain" id="PRO_5039379259" description="Dermatopontin" evidence="5">
    <location>
        <begin position="20"/>
        <end position="183"/>
    </location>
</feature>
<gene>
    <name evidence="6" type="ORF">DPMN_074221</name>
</gene>
<evidence type="ECO:0000313" key="6">
    <source>
        <dbReference type="EMBL" id="KAH3699265.1"/>
    </source>
</evidence>
<evidence type="ECO:0000256" key="3">
    <source>
        <dbReference type="ARBA" id="ARBA00022525"/>
    </source>
</evidence>
<name>A0A9D3YH99_DREPO</name>
<dbReference type="AlphaFoldDB" id="A0A9D3YH99"/>
<comment type="caution">
    <text evidence="6">The sequence shown here is derived from an EMBL/GenBank/DDBJ whole genome shotgun (WGS) entry which is preliminary data.</text>
</comment>
<feature type="signal peptide" evidence="5">
    <location>
        <begin position="1"/>
        <end position="19"/>
    </location>
</feature>
<dbReference type="PANTHER" id="PTHR15040">
    <property type="entry name" value="DERMATOPONTIN-RELATED"/>
    <property type="match status" value="1"/>
</dbReference>
<evidence type="ECO:0000256" key="2">
    <source>
        <dbReference type="ARBA" id="ARBA00008712"/>
    </source>
</evidence>
<comment type="similarity">
    <text evidence="2">Belongs to the dermatopontin family.</text>
</comment>